<feature type="compositionally biased region" description="Basic and acidic residues" evidence="10">
    <location>
        <begin position="89"/>
        <end position="98"/>
    </location>
</feature>
<dbReference type="GO" id="GO:0005730">
    <property type="term" value="C:nucleolus"/>
    <property type="evidence" value="ECO:0007669"/>
    <property type="project" value="UniProtKB-SubCell"/>
</dbReference>
<evidence type="ECO:0000256" key="4">
    <source>
        <dbReference type="ARBA" id="ARBA00022552"/>
    </source>
</evidence>
<dbReference type="STRING" id="1344416.A0A139ALM5"/>
<evidence type="ECO:0000256" key="5">
    <source>
        <dbReference type="ARBA" id="ARBA00023054"/>
    </source>
</evidence>
<keyword evidence="7 9" id="KW-0687">Ribonucleoprotein</keyword>
<feature type="region of interest" description="Disordered" evidence="10">
    <location>
        <begin position="345"/>
        <end position="380"/>
    </location>
</feature>
<dbReference type="PANTHER" id="PTHR21738">
    <property type="entry name" value="RIBOSOMAL RNA PROCESSING PROTEIN 36 HOMOLOG"/>
    <property type="match status" value="1"/>
</dbReference>
<feature type="compositionally biased region" description="Polar residues" evidence="10">
    <location>
        <begin position="36"/>
        <end position="62"/>
    </location>
</feature>
<evidence type="ECO:0000256" key="9">
    <source>
        <dbReference type="RuleBase" id="RU368027"/>
    </source>
</evidence>
<name>A0A139ALM5_GONPJ</name>
<feature type="region of interest" description="Disordered" evidence="10">
    <location>
        <begin position="400"/>
        <end position="450"/>
    </location>
</feature>
<feature type="compositionally biased region" description="Basic and acidic residues" evidence="10">
    <location>
        <begin position="229"/>
        <end position="243"/>
    </location>
</feature>
<dbReference type="PANTHER" id="PTHR21738:SF0">
    <property type="entry name" value="RIBOSOMAL RNA PROCESSING PROTEIN 36 HOMOLOG"/>
    <property type="match status" value="1"/>
</dbReference>
<dbReference type="EMBL" id="KQ965745">
    <property type="protein sequence ID" value="KXS17687.1"/>
    <property type="molecule type" value="Genomic_DNA"/>
</dbReference>
<feature type="compositionally biased region" description="Basic and acidic residues" evidence="10">
    <location>
        <begin position="345"/>
        <end position="376"/>
    </location>
</feature>
<keyword evidence="6 9" id="KW-0539">Nucleus</keyword>
<evidence type="ECO:0000256" key="3">
    <source>
        <dbReference type="ARBA" id="ARBA00022517"/>
    </source>
</evidence>
<evidence type="ECO:0000256" key="10">
    <source>
        <dbReference type="SAM" id="MobiDB-lite"/>
    </source>
</evidence>
<keyword evidence="12" id="KW-1185">Reference proteome</keyword>
<dbReference type="GO" id="GO:0030686">
    <property type="term" value="C:90S preribosome"/>
    <property type="evidence" value="ECO:0007669"/>
    <property type="project" value="TreeGrafter"/>
</dbReference>
<evidence type="ECO:0000313" key="12">
    <source>
        <dbReference type="Proteomes" id="UP000070544"/>
    </source>
</evidence>
<keyword evidence="4 9" id="KW-0698">rRNA processing</keyword>
<feature type="compositionally biased region" description="Basic residues" evidence="10">
    <location>
        <begin position="426"/>
        <end position="442"/>
    </location>
</feature>
<comment type="subunit">
    <text evidence="9">Associates with 90S and pre-40S pre-ribosomal particles.</text>
</comment>
<dbReference type="Pfam" id="PF06102">
    <property type="entry name" value="RRP36"/>
    <property type="match status" value="1"/>
</dbReference>
<comment type="function">
    <text evidence="8 9">Component of the 90S pre-ribosome involved in the maturation of rRNAs. Required for early cleavages of the pre-RNAs in the 40S ribosomal subunit maturation pathway.</text>
</comment>
<sequence>MKQKKMPPFPSNSNPAKRRKTSESSFTVQHQRKQSHTGAPSITGKPTGNRSLSGSLGPQRPQSRPGHSDAFDNRKNGIGKHTAGHLKGHRGEAKRRFEEVEDENEEDEEDLDDGLEDGGDEDGEESELDSDDGGEDDEASGDDGSVNTSDSDIDEGSQRGIPEDEYSDEQDSGSDDDDGDSEVEAVLKQELSSVPFGTLVKVQSKLAQGRYSKASTRGSSGSVPGDLGVDERSRRDKSSETKSKGNSGKSTKDAALHTKEKKGKNQPAELPSNRPVSRMRKVVPVVGPKPLDPRFSPHTGTLHMDMVRKSYAFVEEARKGELAQLKKAASKAKGEEKDKLKRAVESLENRSRALEAQRRREDIRREWRKKQEDRVKKGGKPFFLKKSDLKRIEAVEKFKSLSGAAPGGSSGASNDAVSKKVDRYLEKRRKKNRGKERVKVPTRRGVGVED</sequence>
<evidence type="ECO:0000256" key="1">
    <source>
        <dbReference type="ARBA" id="ARBA00004604"/>
    </source>
</evidence>
<comment type="similarity">
    <text evidence="2 9">Belongs to the RRP36 family.</text>
</comment>
<evidence type="ECO:0000256" key="6">
    <source>
        <dbReference type="ARBA" id="ARBA00023242"/>
    </source>
</evidence>
<evidence type="ECO:0000256" key="7">
    <source>
        <dbReference type="ARBA" id="ARBA00023274"/>
    </source>
</evidence>
<feature type="compositionally biased region" description="Basic and acidic residues" evidence="10">
    <location>
        <begin position="66"/>
        <end position="75"/>
    </location>
</feature>
<evidence type="ECO:0000256" key="8">
    <source>
        <dbReference type="ARBA" id="ARBA00025053"/>
    </source>
</evidence>
<feature type="compositionally biased region" description="Acidic residues" evidence="10">
    <location>
        <begin position="163"/>
        <end position="183"/>
    </location>
</feature>
<evidence type="ECO:0000313" key="11">
    <source>
        <dbReference type="EMBL" id="KXS17687.1"/>
    </source>
</evidence>
<reference evidence="11 12" key="1">
    <citation type="journal article" date="2015" name="Genome Biol. Evol.">
        <title>Phylogenomic analyses indicate that early fungi evolved digesting cell walls of algal ancestors of land plants.</title>
        <authorList>
            <person name="Chang Y."/>
            <person name="Wang S."/>
            <person name="Sekimoto S."/>
            <person name="Aerts A.L."/>
            <person name="Choi C."/>
            <person name="Clum A."/>
            <person name="LaButti K.M."/>
            <person name="Lindquist E.A."/>
            <person name="Yee Ngan C."/>
            <person name="Ohm R.A."/>
            <person name="Salamov A.A."/>
            <person name="Grigoriev I.V."/>
            <person name="Spatafora J.W."/>
            <person name="Berbee M.L."/>
        </authorList>
    </citation>
    <scope>NUCLEOTIDE SEQUENCE [LARGE SCALE GENOMIC DNA]</scope>
    <source>
        <strain evidence="11 12">JEL478</strain>
    </source>
</reference>
<gene>
    <name evidence="11" type="ORF">M427DRAFT_68208</name>
</gene>
<feature type="compositionally biased region" description="Acidic residues" evidence="10">
    <location>
        <begin position="99"/>
        <end position="141"/>
    </location>
</feature>
<dbReference type="AlphaFoldDB" id="A0A139ALM5"/>
<proteinExistence type="inferred from homology"/>
<accession>A0A139ALM5</accession>
<feature type="compositionally biased region" description="Polar residues" evidence="10">
    <location>
        <begin position="213"/>
        <end position="222"/>
    </location>
</feature>
<organism evidence="11 12">
    <name type="scientific">Gonapodya prolifera (strain JEL478)</name>
    <name type="common">Monoblepharis prolifera</name>
    <dbReference type="NCBI Taxonomy" id="1344416"/>
    <lineage>
        <taxon>Eukaryota</taxon>
        <taxon>Fungi</taxon>
        <taxon>Fungi incertae sedis</taxon>
        <taxon>Chytridiomycota</taxon>
        <taxon>Chytridiomycota incertae sedis</taxon>
        <taxon>Monoblepharidomycetes</taxon>
        <taxon>Monoblepharidales</taxon>
        <taxon>Gonapodyaceae</taxon>
        <taxon>Gonapodya</taxon>
    </lineage>
</organism>
<dbReference type="InterPro" id="IPR009292">
    <property type="entry name" value="RRP36"/>
</dbReference>
<evidence type="ECO:0000256" key="2">
    <source>
        <dbReference type="ARBA" id="ARBA00009418"/>
    </source>
</evidence>
<dbReference type="GO" id="GO:0000462">
    <property type="term" value="P:maturation of SSU-rRNA from tricistronic rRNA transcript (SSU-rRNA, 5.8S rRNA, LSU-rRNA)"/>
    <property type="evidence" value="ECO:0007669"/>
    <property type="project" value="TreeGrafter"/>
</dbReference>
<dbReference type="Proteomes" id="UP000070544">
    <property type="component" value="Unassembled WGS sequence"/>
</dbReference>
<comment type="subcellular location">
    <subcellularLocation>
        <location evidence="1 9">Nucleus</location>
        <location evidence="1 9">Nucleolus</location>
    </subcellularLocation>
</comment>
<dbReference type="OMA" id="HMKSKQR"/>
<keyword evidence="5" id="KW-0175">Coiled coil</keyword>
<keyword evidence="3 9" id="KW-0690">Ribosome biogenesis</keyword>
<feature type="region of interest" description="Disordered" evidence="10">
    <location>
        <begin position="1"/>
        <end position="301"/>
    </location>
</feature>
<protein>
    <recommendedName>
        <fullName evidence="9">rRNA biogenesis protein RRP36</fullName>
    </recommendedName>
</protein>
<dbReference type="OrthoDB" id="448446at2759"/>